<evidence type="ECO:0000256" key="11">
    <source>
        <dbReference type="ARBA" id="ARBA00023242"/>
    </source>
</evidence>
<keyword evidence="13" id="KW-0131">Cell cycle</keyword>
<feature type="region of interest" description="Disordered" evidence="14">
    <location>
        <begin position="599"/>
        <end position="629"/>
    </location>
</feature>
<dbReference type="InterPro" id="IPR000387">
    <property type="entry name" value="Tyr_Pase_dom"/>
</dbReference>
<dbReference type="GO" id="GO:0051321">
    <property type="term" value="P:meiotic cell cycle"/>
    <property type="evidence" value="ECO:0007669"/>
    <property type="project" value="UniProtKB-KW"/>
</dbReference>
<evidence type="ECO:0000259" key="15">
    <source>
        <dbReference type="PROSITE" id="PS50054"/>
    </source>
</evidence>
<dbReference type="EC" id="3.1.3.48" evidence="4"/>
<dbReference type="GO" id="GO:0032954">
    <property type="term" value="P:regulation of cytokinetic process"/>
    <property type="evidence" value="ECO:0007669"/>
    <property type="project" value="UniProtKB-ARBA"/>
</dbReference>
<dbReference type="GO" id="GO:0033554">
    <property type="term" value="P:cellular response to stress"/>
    <property type="evidence" value="ECO:0007669"/>
    <property type="project" value="UniProtKB-ARBA"/>
</dbReference>
<keyword evidence="6" id="KW-0597">Phosphoprotein</keyword>
<evidence type="ECO:0000256" key="9">
    <source>
        <dbReference type="ARBA" id="ARBA00022801"/>
    </source>
</evidence>
<evidence type="ECO:0000256" key="3">
    <source>
        <dbReference type="ARBA" id="ARBA00007315"/>
    </source>
</evidence>
<feature type="compositionally biased region" description="Low complexity" evidence="14">
    <location>
        <begin position="9"/>
        <end position="33"/>
    </location>
</feature>
<protein>
    <recommendedName>
        <fullName evidence="4">protein-tyrosine-phosphatase</fullName>
        <ecNumber evidence="4">3.1.3.48</ecNumber>
    </recommendedName>
</protein>
<accession>A0A5B0LZA4</accession>
<dbReference type="SUPFAM" id="SSF52799">
    <property type="entry name" value="(Phosphotyrosine protein) phosphatases II"/>
    <property type="match status" value="2"/>
</dbReference>
<dbReference type="FunFam" id="3.90.190.10:FF:000112">
    <property type="entry name" value="Tyrosine-protein phosphatase CDC14 homolog"/>
    <property type="match status" value="1"/>
</dbReference>
<dbReference type="InterPro" id="IPR016130">
    <property type="entry name" value="Tyr_Pase_AS"/>
</dbReference>
<dbReference type="OrthoDB" id="5632at2759"/>
<keyword evidence="10" id="KW-0904">Protein phosphatase</keyword>
<dbReference type="SMART" id="SM00195">
    <property type="entry name" value="DSPc"/>
    <property type="match status" value="1"/>
</dbReference>
<keyword evidence="7 17" id="KW-0132">Cell division</keyword>
<dbReference type="PROSITE" id="PS50056">
    <property type="entry name" value="TYR_PHOSPHATASE_2"/>
    <property type="match status" value="1"/>
</dbReference>
<keyword evidence="8" id="KW-0498">Mitosis</keyword>
<dbReference type="InterPro" id="IPR050561">
    <property type="entry name" value="PTP"/>
</dbReference>
<dbReference type="CDD" id="cd14499">
    <property type="entry name" value="CDC14_C"/>
    <property type="match status" value="1"/>
</dbReference>
<dbReference type="AlphaFoldDB" id="A0A5B0LZA4"/>
<evidence type="ECO:0000256" key="4">
    <source>
        <dbReference type="ARBA" id="ARBA00013064"/>
    </source>
</evidence>
<dbReference type="GO" id="GO:0004725">
    <property type="term" value="F:protein tyrosine phosphatase activity"/>
    <property type="evidence" value="ECO:0007669"/>
    <property type="project" value="UniProtKB-EC"/>
</dbReference>
<evidence type="ECO:0000313" key="17">
    <source>
        <dbReference type="EMBL" id="KAA1070217.1"/>
    </source>
</evidence>
<dbReference type="FunFam" id="3.90.190.10:FF:000038">
    <property type="entry name" value="Tyrosine-protein phosphatase CDC14"/>
    <property type="match status" value="1"/>
</dbReference>
<evidence type="ECO:0000256" key="13">
    <source>
        <dbReference type="ARBA" id="ARBA00023306"/>
    </source>
</evidence>
<reference evidence="19 20" key="1">
    <citation type="submission" date="2019-05" db="EMBL/GenBank/DDBJ databases">
        <title>Emergence of the Ug99 lineage of the wheat stem rust pathogen through somatic hybridization.</title>
        <authorList>
            <person name="Li F."/>
            <person name="Upadhyaya N.M."/>
            <person name="Sperschneider J."/>
            <person name="Matny O."/>
            <person name="Nguyen-Phuc H."/>
            <person name="Mago R."/>
            <person name="Raley C."/>
            <person name="Miller M.E."/>
            <person name="Silverstein K.A.T."/>
            <person name="Henningsen E."/>
            <person name="Hirsch C.D."/>
            <person name="Visser B."/>
            <person name="Pretorius Z.A."/>
            <person name="Steffenson B.J."/>
            <person name="Schwessinger B."/>
            <person name="Dodds P.N."/>
            <person name="Figueroa M."/>
        </authorList>
    </citation>
    <scope>NUCLEOTIDE SEQUENCE [LARGE SCALE GENOMIC DNA]</scope>
    <source>
        <strain evidence="17">21-0</strain>
        <strain evidence="18 20">Ug99</strain>
    </source>
</reference>
<feature type="compositionally biased region" description="Basic residues" evidence="14">
    <location>
        <begin position="665"/>
        <end position="676"/>
    </location>
</feature>
<keyword evidence="12" id="KW-0469">Meiosis</keyword>
<dbReference type="Pfam" id="PF14671">
    <property type="entry name" value="DSPn"/>
    <property type="match status" value="1"/>
</dbReference>
<dbReference type="InterPro" id="IPR044506">
    <property type="entry name" value="CDC14_C"/>
</dbReference>
<evidence type="ECO:0000256" key="6">
    <source>
        <dbReference type="ARBA" id="ARBA00022553"/>
    </source>
</evidence>
<dbReference type="GO" id="GO:0005737">
    <property type="term" value="C:cytoplasm"/>
    <property type="evidence" value="ECO:0007669"/>
    <property type="project" value="UniProtKB-SubCell"/>
</dbReference>
<evidence type="ECO:0000256" key="7">
    <source>
        <dbReference type="ARBA" id="ARBA00022618"/>
    </source>
</evidence>
<feature type="region of interest" description="Disordered" evidence="14">
    <location>
        <begin position="664"/>
        <end position="718"/>
    </location>
</feature>
<feature type="compositionally biased region" description="Acidic residues" evidence="14">
    <location>
        <begin position="489"/>
        <end position="506"/>
    </location>
</feature>
<feature type="domain" description="Tyrosine specific protein phosphatases" evidence="16">
    <location>
        <begin position="324"/>
        <end position="389"/>
    </location>
</feature>
<dbReference type="CDD" id="cd17657">
    <property type="entry name" value="CDC14_N"/>
    <property type="match status" value="1"/>
</dbReference>
<evidence type="ECO:0000256" key="12">
    <source>
        <dbReference type="ARBA" id="ARBA00023254"/>
    </source>
</evidence>
<gene>
    <name evidence="17" type="primary">CDC14_3</name>
    <name evidence="17" type="ORF">PGT21_004250</name>
    <name evidence="18" type="ORF">PGTUg99_036855</name>
</gene>
<comment type="caution">
    <text evidence="17">The sequence shown here is derived from an EMBL/GenBank/DDBJ whole genome shotgun (WGS) entry which is preliminary data.</text>
</comment>
<dbReference type="InterPro" id="IPR029260">
    <property type="entry name" value="DSPn"/>
</dbReference>
<keyword evidence="11" id="KW-0539">Nucleus</keyword>
<dbReference type="GO" id="GO:0005730">
    <property type="term" value="C:nucleolus"/>
    <property type="evidence" value="ECO:0007669"/>
    <property type="project" value="UniProtKB-ARBA"/>
</dbReference>
<dbReference type="SUPFAM" id="SSF81995">
    <property type="entry name" value="beta-sandwich domain of Sec23/24"/>
    <property type="match status" value="1"/>
</dbReference>
<dbReference type="InterPro" id="IPR020422">
    <property type="entry name" value="TYR_PHOSPHATASE_DUAL_dom"/>
</dbReference>
<name>A0A5B0LZA4_PUCGR</name>
<feature type="compositionally biased region" description="Low complexity" evidence="14">
    <location>
        <begin position="603"/>
        <end position="621"/>
    </location>
</feature>
<evidence type="ECO:0000256" key="10">
    <source>
        <dbReference type="ARBA" id="ARBA00022912"/>
    </source>
</evidence>
<evidence type="ECO:0000256" key="5">
    <source>
        <dbReference type="ARBA" id="ARBA00022490"/>
    </source>
</evidence>
<comment type="similarity">
    <text evidence="3">Belongs to the protein-tyrosine phosphatase family. Non-receptor class CDC14 subfamily.</text>
</comment>
<dbReference type="GO" id="GO:0007096">
    <property type="term" value="P:regulation of exit from mitosis"/>
    <property type="evidence" value="ECO:0007669"/>
    <property type="project" value="UniProtKB-ARBA"/>
</dbReference>
<feature type="region of interest" description="Disordered" evidence="14">
    <location>
        <begin position="1"/>
        <end position="34"/>
    </location>
</feature>
<organism evidence="17 19">
    <name type="scientific">Puccinia graminis f. sp. tritici</name>
    <dbReference type="NCBI Taxonomy" id="56615"/>
    <lineage>
        <taxon>Eukaryota</taxon>
        <taxon>Fungi</taxon>
        <taxon>Dikarya</taxon>
        <taxon>Basidiomycota</taxon>
        <taxon>Pucciniomycotina</taxon>
        <taxon>Pucciniomycetes</taxon>
        <taxon>Pucciniales</taxon>
        <taxon>Pucciniaceae</taxon>
        <taxon>Puccinia</taxon>
    </lineage>
</organism>
<evidence type="ECO:0000259" key="16">
    <source>
        <dbReference type="PROSITE" id="PS50056"/>
    </source>
</evidence>
<dbReference type="GO" id="GO:0051301">
    <property type="term" value="P:cell division"/>
    <property type="evidence" value="ECO:0007669"/>
    <property type="project" value="UniProtKB-KW"/>
</dbReference>
<evidence type="ECO:0000313" key="18">
    <source>
        <dbReference type="EMBL" id="KAA1090181.1"/>
    </source>
</evidence>
<proteinExistence type="inferred from homology"/>
<evidence type="ECO:0000256" key="14">
    <source>
        <dbReference type="SAM" id="MobiDB-lite"/>
    </source>
</evidence>
<evidence type="ECO:0000256" key="2">
    <source>
        <dbReference type="ARBA" id="ARBA00004496"/>
    </source>
</evidence>
<dbReference type="PROSITE" id="PS00383">
    <property type="entry name" value="TYR_PHOSPHATASE_1"/>
    <property type="match status" value="1"/>
</dbReference>
<dbReference type="Proteomes" id="UP000324748">
    <property type="component" value="Unassembled WGS sequence"/>
</dbReference>
<dbReference type="Proteomes" id="UP000325313">
    <property type="component" value="Unassembled WGS sequence"/>
</dbReference>
<evidence type="ECO:0000313" key="20">
    <source>
        <dbReference type="Proteomes" id="UP000325313"/>
    </source>
</evidence>
<dbReference type="EMBL" id="VDEP01000404">
    <property type="protein sequence ID" value="KAA1090181.1"/>
    <property type="molecule type" value="Genomic_DNA"/>
</dbReference>
<keyword evidence="9" id="KW-0378">Hydrolase</keyword>
<evidence type="ECO:0000256" key="1">
    <source>
        <dbReference type="ARBA" id="ARBA00004123"/>
    </source>
</evidence>
<dbReference type="GO" id="GO:0005816">
    <property type="term" value="C:spindle pole body"/>
    <property type="evidence" value="ECO:0007669"/>
    <property type="project" value="UniProtKB-ARBA"/>
</dbReference>
<comment type="subcellular location">
    <subcellularLocation>
        <location evidence="2">Cytoplasm</location>
    </subcellularLocation>
    <subcellularLocation>
        <location evidence="1">Nucleus</location>
    </subcellularLocation>
</comment>
<dbReference type="Gene3D" id="3.90.190.10">
    <property type="entry name" value="Protein tyrosine phosphatase superfamily"/>
    <property type="match status" value="2"/>
</dbReference>
<keyword evidence="19" id="KW-1185">Reference proteome</keyword>
<dbReference type="InterPro" id="IPR000340">
    <property type="entry name" value="Dual-sp_phosphatase_cat-dom"/>
</dbReference>
<dbReference type="Pfam" id="PF00782">
    <property type="entry name" value="DSPc"/>
    <property type="match status" value="1"/>
</dbReference>
<dbReference type="InterPro" id="IPR029021">
    <property type="entry name" value="Prot-tyrosine_phosphatase-like"/>
</dbReference>
<sequence length="718" mass="79353">MDHQPSSPPTQTQTQTQPTNNTQQQQQQQQQQQADCLMADVSTKRLNLPIQPVASSSSSVIRSPSAAISQFGPRLGLTCFSNPIPDPLTLNSTHGFIQSNLQPVYWFTIDSLLIYLSFYQDTGPLNCACLYRFCLHLHELLEDSSMSDRRIILYSSDDPDKKANAALLMALYCMIVLRWSVADALHPISHLELQPFRDAGYSRADFNLTIQNVLFGVKKAIDLRLLKLEEFDLKEYETFEKVEHGDYNWLSPHFIAFASPVESANGRIGKAFKLILDQFERVGVKLVIRLNKKLYDETRFTKRGIAHREMYFDDGTNPTMEMVREFITISERIIGEGGVVAVHCKAGLGRTGTLIGAYLIYKYRFTAEEAIGFMRIMRPGTCVGPQQHFLYENQLTWIEWAARDELLAEQQAQISPSKTERPITPPPESLVPAIALSSATSTPPPKSLTAGTSAMPASAVPGQPRKTPGAKTRHMVAAPEGKQSKSLIEQEEAQEQTSEGEEEEEAQVIPNRPITRQVLAHKLAPGSPVKISNPVPAAKTRPRPASAMSDHRPKSTAPVPGIVRRSKAVKDLGTLFEGTSTKAGDQKTTAIPTRYNLRGAGTRAVSGASSNNGNRANGNNNPTSPSRLPQRVAGVKKRGCTANGPSNVHKDELLNLRVTEVRNGTSHHHLRDHKHLNGAPNNLNPLDRRNVGASLGLDEDQRSVRRRRSSLSHTDLAI</sequence>
<evidence type="ECO:0000313" key="19">
    <source>
        <dbReference type="Proteomes" id="UP000324748"/>
    </source>
</evidence>
<feature type="region of interest" description="Disordered" evidence="14">
    <location>
        <begin position="437"/>
        <end position="559"/>
    </location>
</feature>
<feature type="domain" description="Tyrosine-protein phosphatase" evidence="15">
    <location>
        <begin position="246"/>
        <end position="403"/>
    </location>
</feature>
<evidence type="ECO:0000256" key="8">
    <source>
        <dbReference type="ARBA" id="ARBA00022776"/>
    </source>
</evidence>
<dbReference type="PROSITE" id="PS50054">
    <property type="entry name" value="TYR_PHOSPHATASE_DUAL"/>
    <property type="match status" value="1"/>
</dbReference>
<keyword evidence="5" id="KW-0963">Cytoplasm</keyword>
<dbReference type="EMBL" id="VSWC01000171">
    <property type="protein sequence ID" value="KAA1070217.1"/>
    <property type="molecule type" value="Genomic_DNA"/>
</dbReference>
<dbReference type="GO" id="GO:0000278">
    <property type="term" value="P:mitotic cell cycle"/>
    <property type="evidence" value="ECO:0007669"/>
    <property type="project" value="UniProtKB-ARBA"/>
</dbReference>
<dbReference type="PANTHER" id="PTHR23339">
    <property type="entry name" value="TYROSINE SPECIFIC PROTEIN PHOSPHATASE AND DUAL SPECIFICITY PROTEIN PHOSPHATASE"/>
    <property type="match status" value="1"/>
</dbReference>